<organism evidence="2 3">
    <name type="scientific">Streptomyces daliensis</name>
    <dbReference type="NCBI Taxonomy" id="299421"/>
    <lineage>
        <taxon>Bacteria</taxon>
        <taxon>Bacillati</taxon>
        <taxon>Actinomycetota</taxon>
        <taxon>Actinomycetes</taxon>
        <taxon>Kitasatosporales</taxon>
        <taxon>Streptomycetaceae</taxon>
        <taxon>Streptomyces</taxon>
    </lineage>
</organism>
<dbReference type="Proteomes" id="UP000675554">
    <property type="component" value="Unassembled WGS sequence"/>
</dbReference>
<reference evidence="2" key="1">
    <citation type="submission" date="2021-04" db="EMBL/GenBank/DDBJ databases">
        <title>Sequencing of actinobacteria type strains.</title>
        <authorList>
            <person name="Nguyen G.-S."/>
            <person name="Wentzel A."/>
        </authorList>
    </citation>
    <scope>NUCLEOTIDE SEQUENCE</scope>
    <source>
        <strain evidence="2">DSM 42095</strain>
    </source>
</reference>
<evidence type="ECO:0000259" key="1">
    <source>
        <dbReference type="Pfam" id="PF04149"/>
    </source>
</evidence>
<evidence type="ECO:0000313" key="2">
    <source>
        <dbReference type="EMBL" id="MBR7674635.1"/>
    </source>
</evidence>
<name>A0A8T4ISA0_9ACTN</name>
<keyword evidence="3" id="KW-1185">Reference proteome</keyword>
<protein>
    <submittedName>
        <fullName evidence="2">DUF397 domain-containing protein</fullName>
    </submittedName>
</protein>
<dbReference type="InterPro" id="IPR007278">
    <property type="entry name" value="DUF397"/>
</dbReference>
<comment type="caution">
    <text evidence="2">The sequence shown here is derived from an EMBL/GenBank/DDBJ whole genome shotgun (WGS) entry which is preliminary data.</text>
</comment>
<dbReference type="Pfam" id="PF04149">
    <property type="entry name" value="DUF397"/>
    <property type="match status" value="1"/>
</dbReference>
<dbReference type="AlphaFoldDB" id="A0A8T4ISA0"/>
<sequence length="80" mass="8584">MTTHPRTLTATDLAGAAIWLKSSYSSGSGNNCVEIADLTHTPHRAVAIRDSKNPDGPALLIEPEQFSHLINCVRGRQATT</sequence>
<proteinExistence type="predicted"/>
<dbReference type="EMBL" id="JAGSMN010000362">
    <property type="protein sequence ID" value="MBR7674635.1"/>
    <property type="molecule type" value="Genomic_DNA"/>
</dbReference>
<gene>
    <name evidence="2" type="ORF">KDA82_16730</name>
</gene>
<feature type="domain" description="DUF397" evidence="1">
    <location>
        <begin position="19"/>
        <end position="73"/>
    </location>
</feature>
<accession>A0A8T4ISA0</accession>
<evidence type="ECO:0000313" key="3">
    <source>
        <dbReference type="Proteomes" id="UP000675554"/>
    </source>
</evidence>